<sequence>MTIAKKKQLNLINFIRRFSILFFLIIFLSLSPNYIFIFYPELKFVIAILGAILALLGICDVRKIFKTYSSLFLFLFYGVLFFTSIISYIIYGNLNGVYFSLSILFKFLIVIIFVMSLKDIDILFLIKILINIMAVVCLFSLIGEFLYILNIIAVTNSFEFQTYLYHVISYWGAFTVSFDIYGMKIIRNQSFFQEPGFFAFYIFITMIFISIVQKLYSKNHFFILYGLFFLTMLSTLSLTGIALSAILSVYIFRGVVINSIASIISMSILTYILISDNPYVNKIGSLDERLYGLINGANVFYSNPMVFLLGAGYESEPLFMFDGKFNNLFFEILLYSGIFNLFIYMGFIIYIFRKCYGIKFKYFLVIIYCMTTPLFWSPIMIIFNVVLLRYNGVKQSLLRLNEK</sequence>
<reference evidence="3" key="1">
    <citation type="journal article" date="2014" name="DNA Res.">
        <title>A complete view of the genetic diversity of the Escherichia coli O-antigen biosynthesis gene cluster.</title>
        <authorList>
            <person name="Iguchi A."/>
            <person name="Iyoda S."/>
            <person name="Kikuchi T."/>
            <person name="Ogura Y."/>
            <person name="Katsura K."/>
            <person name="Ohnishi M."/>
            <person name="Hayashi T."/>
            <person name="Thomson N.R."/>
        </authorList>
    </citation>
    <scope>NUCLEOTIDE SEQUENCE</scope>
    <source>
        <strain evidence="3">Bi7455-41</strain>
    </source>
</reference>
<proteinExistence type="predicted"/>
<feature type="transmembrane region" description="Helical" evidence="1">
    <location>
        <begin position="71"/>
        <end position="91"/>
    </location>
</feature>
<protein>
    <submittedName>
        <fullName evidence="3">O-antigen polymerase</fullName>
    </submittedName>
</protein>
<keyword evidence="1" id="KW-0812">Transmembrane</keyword>
<feature type="transmembrane region" description="Helical" evidence="1">
    <location>
        <begin position="42"/>
        <end position="59"/>
    </location>
</feature>
<feature type="transmembrane region" description="Helical" evidence="1">
    <location>
        <begin position="195"/>
        <end position="216"/>
    </location>
</feature>
<keyword evidence="1" id="KW-0472">Membrane</keyword>
<organism evidence="3">
    <name type="scientific">Escherichia coli</name>
    <dbReference type="NCBI Taxonomy" id="562"/>
    <lineage>
        <taxon>Bacteria</taxon>
        <taxon>Pseudomonadati</taxon>
        <taxon>Pseudomonadota</taxon>
        <taxon>Gammaproteobacteria</taxon>
        <taxon>Enterobacterales</taxon>
        <taxon>Enterobacteriaceae</taxon>
        <taxon>Escherichia</taxon>
    </lineage>
</organism>
<feature type="transmembrane region" description="Helical" evidence="1">
    <location>
        <begin position="20"/>
        <end position="36"/>
    </location>
</feature>
<dbReference type="EMBL" id="KJ778789">
    <property type="protein sequence ID" value="AIG62638.1"/>
    <property type="molecule type" value="Genomic_DNA"/>
</dbReference>
<dbReference type="EMBL" id="AB811619">
    <property type="protein sequence ID" value="BAQ00927.1"/>
    <property type="molecule type" value="Genomic_DNA"/>
</dbReference>
<evidence type="ECO:0000313" key="2">
    <source>
        <dbReference type="EMBL" id="AIG62638.1"/>
    </source>
</evidence>
<gene>
    <name evidence="3" type="primary">wzy</name>
</gene>
<reference evidence="2" key="2">
    <citation type="journal article" date="2016" name="PLoS ONE">
        <title>Comparison of O-Antigen Gene Clusters of All O-Serogroups of Escherichia coli and Proposal for Adopting a New Nomenclature for O-Typing.</title>
        <authorList>
            <person name="DebRoy C."/>
            <person name="Fratamico P.M."/>
            <person name="Yan X."/>
            <person name="Baranzoni G."/>
            <person name="Liu Y."/>
            <person name="Needleman D.S."/>
            <person name="Tebbs R."/>
            <person name="O'Connell C.D."/>
            <person name="Allred A."/>
            <person name="Swimley M."/>
            <person name="Mwangi M."/>
            <person name="Kapur V."/>
            <person name="Raygoza Garay J.A."/>
            <person name="Roberts E.L."/>
            <person name="Katani R."/>
        </authorList>
    </citation>
    <scope>NUCLEOTIDE SEQUENCE</scope>
    <source>
        <strain evidence="2">Bi 7455-41</strain>
    </source>
</reference>
<dbReference type="RefSeq" id="WP_089539971.1">
    <property type="nucleotide sequence ID" value="NZ_BGBW01000054.1"/>
</dbReference>
<keyword evidence="1" id="KW-1133">Transmembrane helix</keyword>
<evidence type="ECO:0000313" key="3">
    <source>
        <dbReference type="EMBL" id="BAQ00927.1"/>
    </source>
</evidence>
<feature type="transmembrane region" description="Helical" evidence="1">
    <location>
        <begin position="328"/>
        <end position="350"/>
    </location>
</feature>
<accession>A0A0A8J4J7</accession>
<feature type="transmembrane region" description="Helical" evidence="1">
    <location>
        <begin position="362"/>
        <end position="388"/>
    </location>
</feature>
<dbReference type="AlphaFoldDB" id="A0A0A8J4J7"/>
<feature type="transmembrane region" description="Helical" evidence="1">
    <location>
        <begin position="129"/>
        <end position="151"/>
    </location>
</feature>
<evidence type="ECO:0000256" key="1">
    <source>
        <dbReference type="SAM" id="Phobius"/>
    </source>
</evidence>
<name>A0A0A8J4J7_ECOLX</name>
<feature type="transmembrane region" description="Helical" evidence="1">
    <location>
        <begin position="222"/>
        <end position="243"/>
    </location>
</feature>
<feature type="transmembrane region" description="Helical" evidence="1">
    <location>
        <begin position="163"/>
        <end position="183"/>
    </location>
</feature>
<feature type="transmembrane region" description="Helical" evidence="1">
    <location>
        <begin position="255"/>
        <end position="274"/>
    </location>
</feature>
<feature type="transmembrane region" description="Helical" evidence="1">
    <location>
        <begin position="97"/>
        <end position="117"/>
    </location>
</feature>